<feature type="compositionally biased region" description="Low complexity" evidence="1">
    <location>
        <begin position="292"/>
        <end position="310"/>
    </location>
</feature>
<dbReference type="InterPro" id="IPR046112">
    <property type="entry name" value="DUF6049"/>
</dbReference>
<dbReference type="Pfam" id="PF19516">
    <property type="entry name" value="DUF6049"/>
    <property type="match status" value="1"/>
</dbReference>
<comment type="caution">
    <text evidence="4">The sequence shown here is derived from an EMBL/GenBank/DDBJ whole genome shotgun (WGS) entry which is preliminary data.</text>
</comment>
<evidence type="ECO:0000313" key="4">
    <source>
        <dbReference type="EMBL" id="NYI12027.1"/>
    </source>
</evidence>
<feature type="compositionally biased region" description="Acidic residues" evidence="1">
    <location>
        <begin position="281"/>
        <end position="291"/>
    </location>
</feature>
<protein>
    <recommendedName>
        <fullName evidence="6">Glycoprotein</fullName>
    </recommendedName>
</protein>
<keyword evidence="3" id="KW-0732">Signal</keyword>
<feature type="signal peptide" evidence="3">
    <location>
        <begin position="1"/>
        <end position="31"/>
    </location>
</feature>
<accession>A0A7Y9YIR2</accession>
<evidence type="ECO:0000256" key="1">
    <source>
        <dbReference type="SAM" id="MobiDB-lite"/>
    </source>
</evidence>
<evidence type="ECO:0000256" key="3">
    <source>
        <dbReference type="SAM" id="SignalP"/>
    </source>
</evidence>
<evidence type="ECO:0000313" key="5">
    <source>
        <dbReference type="Proteomes" id="UP000537326"/>
    </source>
</evidence>
<feature type="chain" id="PRO_5031218023" description="Glycoprotein" evidence="3">
    <location>
        <begin position="32"/>
        <end position="763"/>
    </location>
</feature>
<evidence type="ECO:0008006" key="6">
    <source>
        <dbReference type="Google" id="ProtNLM"/>
    </source>
</evidence>
<keyword evidence="5" id="KW-1185">Reference proteome</keyword>
<sequence>MVPRSSSPALRASATLLALTLATLSGLLAPAAPSVGATVPPEPVEPLEVTIETLTPGEIPTSGTIEVGGTVTNVDDETWTTINLYPLVGGEPMTTPAQLREARRTDPLSYVGDRVTSPGPYAVIDRLEPGQSATYSFTVARSRLDVGARGVYWFGVHALGQDTAGRDSVADGRARTFLPLVEQSSAGRRPDGADVTSPVPVALVVPLRRRILHAGDGSLSETDVWSEELGSNGTLGRLVSMGAQADGAPITWLVDPALTVAAAHLAAGNPGRSLAPTLDPDAPDPDAETPDPETSSGADAPTDPATGADGSEAPDESVGPTAAPSPTGSLAPDPVDADDLDPAVRSLARAAQGWLDSLAEAVRGSQQVLALPFGDLDVAGAAQQDPRLYAQARRLSGGTLPRVGSETDPGLSSPLGYLDAQAIGIADPAETILMTDLEVGLDDDGRAPTVVSVDGREVVVSSSGAAQGGPGPGRRLSAVSMRQRILSEAALRTLDPDPQPLVVVLPPGWAPDDPGAVIDELDTSWVDLDTVEDAVSGVEPTVVAPTDLRYPASQQASELDAGAVAAVDDLVAAGEVLQDVLTLNDRVGDVVAGEAFAAASYTTRPVRRRARESLTSGTRSVRDLLARIGVTTPTGVTLSSASGRLPATVVNDLEEPVTVRLDARSDLPMTLGVPDSIQVPAGGRVGVLLEATTQRQGIHNVSLLVTSVDGVPLGGRADLPIRSAQVSRVIWLIMGSGAVLLFGMIGLRLVRRVREARRAGAPS</sequence>
<keyword evidence="2" id="KW-1133">Transmembrane helix</keyword>
<evidence type="ECO:0000256" key="2">
    <source>
        <dbReference type="SAM" id="Phobius"/>
    </source>
</evidence>
<reference evidence="4 5" key="1">
    <citation type="submission" date="2020-07" db="EMBL/GenBank/DDBJ databases">
        <title>Sequencing the genomes of 1000 actinobacteria strains.</title>
        <authorList>
            <person name="Klenk H.-P."/>
        </authorList>
    </citation>
    <scope>NUCLEOTIDE SEQUENCE [LARGE SCALE GENOMIC DNA]</scope>
    <source>
        <strain evidence="4 5">DSM 18248</strain>
    </source>
</reference>
<feature type="transmembrane region" description="Helical" evidence="2">
    <location>
        <begin position="729"/>
        <end position="750"/>
    </location>
</feature>
<gene>
    <name evidence="4" type="ORF">BKA05_003542</name>
</gene>
<organism evidence="4 5">
    <name type="scientific">Nocardioides marinus</name>
    <dbReference type="NCBI Taxonomy" id="374514"/>
    <lineage>
        <taxon>Bacteria</taxon>
        <taxon>Bacillati</taxon>
        <taxon>Actinomycetota</taxon>
        <taxon>Actinomycetes</taxon>
        <taxon>Propionibacteriales</taxon>
        <taxon>Nocardioidaceae</taxon>
        <taxon>Nocardioides</taxon>
    </lineage>
</organism>
<feature type="region of interest" description="Disordered" evidence="1">
    <location>
        <begin position="271"/>
        <end position="340"/>
    </location>
</feature>
<dbReference type="Proteomes" id="UP000537326">
    <property type="component" value="Unassembled WGS sequence"/>
</dbReference>
<dbReference type="EMBL" id="JACBZI010000001">
    <property type="protein sequence ID" value="NYI12027.1"/>
    <property type="molecule type" value="Genomic_DNA"/>
</dbReference>
<keyword evidence="2" id="KW-0812">Transmembrane</keyword>
<dbReference type="AlphaFoldDB" id="A0A7Y9YIR2"/>
<name>A0A7Y9YIR2_9ACTN</name>
<proteinExistence type="predicted"/>
<keyword evidence="2" id="KW-0472">Membrane</keyword>
<dbReference type="RefSeq" id="WP_179532636.1">
    <property type="nucleotide sequence ID" value="NZ_BAAAPP010000001.1"/>
</dbReference>